<dbReference type="GO" id="GO:0006633">
    <property type="term" value="P:fatty acid biosynthetic process"/>
    <property type="evidence" value="ECO:0007669"/>
    <property type="project" value="TreeGrafter"/>
</dbReference>
<keyword evidence="6" id="KW-1185">Reference proteome</keyword>
<dbReference type="InterPro" id="IPR049551">
    <property type="entry name" value="PKS_DH_C"/>
</dbReference>
<evidence type="ECO:0000313" key="6">
    <source>
        <dbReference type="Proteomes" id="UP000290287"/>
    </source>
</evidence>
<dbReference type="GO" id="GO:0005737">
    <property type="term" value="C:cytoplasm"/>
    <property type="evidence" value="ECO:0007669"/>
    <property type="project" value="TreeGrafter"/>
</dbReference>
<dbReference type="InterPro" id="IPR050091">
    <property type="entry name" value="PKS_NRPS_Biosynth_Enz"/>
</dbReference>
<evidence type="ECO:0000256" key="1">
    <source>
        <dbReference type="ARBA" id="ARBA00022450"/>
    </source>
</evidence>
<dbReference type="GO" id="GO:0005886">
    <property type="term" value="C:plasma membrane"/>
    <property type="evidence" value="ECO:0007669"/>
    <property type="project" value="TreeGrafter"/>
</dbReference>
<evidence type="ECO:0000313" key="5">
    <source>
        <dbReference type="EMBL" id="RXJ69415.1"/>
    </source>
</evidence>
<dbReference type="InterPro" id="IPR049900">
    <property type="entry name" value="PKS_mFAS_DH"/>
</dbReference>
<organism evidence="5 6">
    <name type="scientific">Veronia nyctiphanis</name>
    <dbReference type="NCBI Taxonomy" id="1278244"/>
    <lineage>
        <taxon>Bacteria</taxon>
        <taxon>Pseudomonadati</taxon>
        <taxon>Pseudomonadota</taxon>
        <taxon>Gammaproteobacteria</taxon>
        <taxon>Vibrionales</taxon>
        <taxon>Vibrionaceae</taxon>
        <taxon>Veronia</taxon>
    </lineage>
</organism>
<keyword evidence="1" id="KW-0596">Phosphopantetheine</keyword>
<dbReference type="InterPro" id="IPR036291">
    <property type="entry name" value="NAD(P)-bd_dom_sf"/>
</dbReference>
<feature type="domain" description="PKS/mFAS DH" evidence="4">
    <location>
        <begin position="1"/>
        <end position="173"/>
    </location>
</feature>
<dbReference type="InterPro" id="IPR049490">
    <property type="entry name" value="C883_1060-like_KR_N"/>
</dbReference>
<dbReference type="PROSITE" id="PS52019">
    <property type="entry name" value="PKS_MFAS_DH"/>
    <property type="match status" value="1"/>
</dbReference>
<evidence type="ECO:0000256" key="2">
    <source>
        <dbReference type="ARBA" id="ARBA00022553"/>
    </source>
</evidence>
<dbReference type="InterPro" id="IPR013968">
    <property type="entry name" value="PKS_KR"/>
</dbReference>
<dbReference type="Pfam" id="PF08659">
    <property type="entry name" value="KR"/>
    <property type="match status" value="1"/>
</dbReference>
<comment type="caution">
    <text evidence="3">Lacks conserved residue(s) required for the propagation of feature annotation.</text>
</comment>
<dbReference type="AlphaFoldDB" id="A0A4Q0YGP8"/>
<gene>
    <name evidence="5" type="ORF">CS022_23860</name>
</gene>
<dbReference type="SUPFAM" id="SSF51735">
    <property type="entry name" value="NAD(P)-binding Rossmann-fold domains"/>
    <property type="match status" value="2"/>
</dbReference>
<dbReference type="GO" id="GO:0004312">
    <property type="term" value="F:fatty acid synthase activity"/>
    <property type="evidence" value="ECO:0007669"/>
    <property type="project" value="TreeGrafter"/>
</dbReference>
<dbReference type="Pfam" id="PF21394">
    <property type="entry name" value="Beta-ketacyl_N"/>
    <property type="match status" value="1"/>
</dbReference>
<dbReference type="Pfam" id="PF14765">
    <property type="entry name" value="PS-DH"/>
    <property type="match status" value="1"/>
</dbReference>
<feature type="region of interest" description="N-terminal hotdog fold" evidence="3">
    <location>
        <begin position="1"/>
        <end position="6"/>
    </location>
</feature>
<dbReference type="Gene3D" id="3.40.50.720">
    <property type="entry name" value="NAD(P)-binding Rossmann-like Domain"/>
    <property type="match status" value="1"/>
</dbReference>
<name>A0A4Q0YGP8_9GAMM</name>
<proteinExistence type="predicted"/>
<protein>
    <recommendedName>
        <fullName evidence="4">PKS/mFAS DH domain-containing protein</fullName>
    </recommendedName>
</protein>
<dbReference type="OrthoDB" id="9778690at2"/>
<accession>A0A4Q0YGP8</accession>
<keyword evidence="2" id="KW-0597">Phosphoprotein</keyword>
<dbReference type="GO" id="GO:0071770">
    <property type="term" value="P:DIM/DIP cell wall layer assembly"/>
    <property type="evidence" value="ECO:0007669"/>
    <property type="project" value="TreeGrafter"/>
</dbReference>
<evidence type="ECO:0000259" key="4">
    <source>
        <dbReference type="PROSITE" id="PS52019"/>
    </source>
</evidence>
<comment type="caution">
    <text evidence="5">The sequence shown here is derived from an EMBL/GenBank/DDBJ whole genome shotgun (WGS) entry which is preliminary data.</text>
</comment>
<feature type="region of interest" description="C-terminal hotdog fold" evidence="3">
    <location>
        <begin position="23"/>
        <end position="173"/>
    </location>
</feature>
<dbReference type="InterPro" id="IPR042104">
    <property type="entry name" value="PKS_dehydratase_sf"/>
</dbReference>
<reference evidence="5 6" key="1">
    <citation type="submission" date="2017-10" db="EMBL/GenBank/DDBJ databases">
        <title>Nyctiphanis sp. nov., isolated from the stomach of the euphausiid Nyctiphanes simplex (Hansen, 1911) in the Gulf of California.</title>
        <authorList>
            <person name="Gomez-Gil B."/>
            <person name="Aguilar-Mendez M."/>
            <person name="Lopez-Cortes A."/>
            <person name="Gomez-Gutierrez J."/>
            <person name="Roque A."/>
            <person name="Lang E."/>
            <person name="Gonzalez-Castillo A."/>
        </authorList>
    </citation>
    <scope>NUCLEOTIDE SEQUENCE [LARGE SCALE GENOMIC DNA]</scope>
    <source>
        <strain evidence="5 6">CAIM 600</strain>
    </source>
</reference>
<evidence type="ECO:0000256" key="3">
    <source>
        <dbReference type="PROSITE-ProRule" id="PRU01363"/>
    </source>
</evidence>
<dbReference type="Proteomes" id="UP000290287">
    <property type="component" value="Unassembled WGS sequence"/>
</dbReference>
<dbReference type="PANTHER" id="PTHR43775:SF37">
    <property type="entry name" value="SI:DKEY-61P9.11"/>
    <property type="match status" value="1"/>
</dbReference>
<dbReference type="EMBL" id="PEIB01000056">
    <property type="protein sequence ID" value="RXJ69415.1"/>
    <property type="molecule type" value="Genomic_DNA"/>
</dbReference>
<dbReference type="PANTHER" id="PTHR43775">
    <property type="entry name" value="FATTY ACID SYNTHASE"/>
    <property type="match status" value="1"/>
</dbReference>
<dbReference type="Gene3D" id="3.10.129.110">
    <property type="entry name" value="Polyketide synthase dehydratase"/>
    <property type="match status" value="1"/>
</dbReference>
<sequence length="538" mass="58896">MTSTQKRRRTNSLDLQKLNNRCTHISDVAEVYLKLETLGLAYGPAFQSMLALRSNKKRALAHIRLPDTIRPLQASCVLPPSLLDSAFQSAIGILEAGDEKVENPPLLVPFRLGKIEIIEPLSASECLVHLRLKERSNDGQDWHFDLDLADPEGKIKISVRALVLREMRLAIPAKSQSSKAVQDSGHALRAVPEQALSASHERVNWRGQEQEWHEVAQSWTTTWQPESLSGALGTASGTCLVFDNGGSTSEFRKFVSQKLTGLTVVRVTPHTVFARFDEGHYGMSTHSEAQYTQLLQAQAVKDAPTYVLWLAKDHDLQNIGQLNTGAEPILPLFYLLKALLNQTRKTGTRLIAVSASKDDAPNPVHAATAGMLKSAMREQPRFCARVVEFCGTPMDSESLVSEMLDANTHDTEIRYLPGGRMARRVTAWTPSTLTPATHKSERRGLTKGSTYFITGGIGGIGKTLARHLATHYQAKLILCGRRAASSDTQALVAELQRQGGQAMYVEADVSDSNSLNKVVADANNAFGPIHACSTVPGH</sequence>